<reference evidence="1" key="1">
    <citation type="submission" date="2021-06" db="EMBL/GenBank/DDBJ databases">
        <authorList>
            <person name="Kallberg Y."/>
            <person name="Tangrot J."/>
            <person name="Rosling A."/>
        </authorList>
    </citation>
    <scope>NUCLEOTIDE SEQUENCE</scope>
    <source>
        <strain evidence="1">FL966</strain>
    </source>
</reference>
<organism evidence="1 2">
    <name type="scientific">Cetraspora pellucida</name>
    <dbReference type="NCBI Taxonomy" id="1433469"/>
    <lineage>
        <taxon>Eukaryota</taxon>
        <taxon>Fungi</taxon>
        <taxon>Fungi incertae sedis</taxon>
        <taxon>Mucoromycota</taxon>
        <taxon>Glomeromycotina</taxon>
        <taxon>Glomeromycetes</taxon>
        <taxon>Diversisporales</taxon>
        <taxon>Gigasporaceae</taxon>
        <taxon>Cetraspora</taxon>
    </lineage>
</organism>
<dbReference type="Proteomes" id="UP000789759">
    <property type="component" value="Unassembled WGS sequence"/>
</dbReference>
<comment type="caution">
    <text evidence="1">The sequence shown here is derived from an EMBL/GenBank/DDBJ whole genome shotgun (WGS) entry which is preliminary data.</text>
</comment>
<evidence type="ECO:0000313" key="1">
    <source>
        <dbReference type="EMBL" id="CAG8822469.1"/>
    </source>
</evidence>
<sequence>LLENRTEIISNSNMFGLLQNEEFFSKCHQIASILKLVKELTNIIEVCNANLAECFISLIRLATNINRIELGNQ</sequence>
<keyword evidence="2" id="KW-1185">Reference proteome</keyword>
<dbReference type="EMBL" id="CAJVQA010051744">
    <property type="protein sequence ID" value="CAG8822469.1"/>
    <property type="molecule type" value="Genomic_DNA"/>
</dbReference>
<accession>A0A9N9PJF9</accession>
<dbReference type="AlphaFoldDB" id="A0A9N9PJF9"/>
<protein>
    <submittedName>
        <fullName evidence="1">23254_t:CDS:1</fullName>
    </submittedName>
</protein>
<evidence type="ECO:0000313" key="2">
    <source>
        <dbReference type="Proteomes" id="UP000789759"/>
    </source>
</evidence>
<dbReference type="OrthoDB" id="2396812at2759"/>
<name>A0A9N9PJF9_9GLOM</name>
<proteinExistence type="predicted"/>
<gene>
    <name evidence="1" type="ORF">CPELLU_LOCUS19823</name>
</gene>
<feature type="non-terminal residue" evidence="1">
    <location>
        <position position="1"/>
    </location>
</feature>